<organism evidence="1 2">
    <name type="scientific">Caerostris extrusa</name>
    <name type="common">Bark spider</name>
    <name type="synonym">Caerostris bankana</name>
    <dbReference type="NCBI Taxonomy" id="172846"/>
    <lineage>
        <taxon>Eukaryota</taxon>
        <taxon>Metazoa</taxon>
        <taxon>Ecdysozoa</taxon>
        <taxon>Arthropoda</taxon>
        <taxon>Chelicerata</taxon>
        <taxon>Arachnida</taxon>
        <taxon>Araneae</taxon>
        <taxon>Araneomorphae</taxon>
        <taxon>Entelegynae</taxon>
        <taxon>Araneoidea</taxon>
        <taxon>Araneidae</taxon>
        <taxon>Caerostris</taxon>
    </lineage>
</organism>
<dbReference type="EMBL" id="BPLR01001347">
    <property type="protein sequence ID" value="GIZ01764.1"/>
    <property type="molecule type" value="Genomic_DNA"/>
</dbReference>
<accession>A0AAV4Y6H8</accession>
<dbReference type="Proteomes" id="UP001054945">
    <property type="component" value="Unassembled WGS sequence"/>
</dbReference>
<name>A0AAV4Y6H8_CAEEX</name>
<protein>
    <submittedName>
        <fullName evidence="1">Uncharacterized protein</fullName>
    </submittedName>
</protein>
<keyword evidence="2" id="KW-1185">Reference proteome</keyword>
<proteinExistence type="predicted"/>
<evidence type="ECO:0000313" key="2">
    <source>
        <dbReference type="Proteomes" id="UP001054945"/>
    </source>
</evidence>
<gene>
    <name evidence="1" type="ORF">CEXT_396441</name>
</gene>
<evidence type="ECO:0000313" key="1">
    <source>
        <dbReference type="EMBL" id="GIZ01764.1"/>
    </source>
</evidence>
<comment type="caution">
    <text evidence="1">The sequence shown here is derived from an EMBL/GenBank/DDBJ whole genome shotgun (WGS) entry which is preliminary data.</text>
</comment>
<reference evidence="1 2" key="1">
    <citation type="submission" date="2021-06" db="EMBL/GenBank/DDBJ databases">
        <title>Caerostris extrusa draft genome.</title>
        <authorList>
            <person name="Kono N."/>
            <person name="Arakawa K."/>
        </authorList>
    </citation>
    <scope>NUCLEOTIDE SEQUENCE [LARGE SCALE GENOMIC DNA]</scope>
</reference>
<sequence>MSNVRSILVCQETPQKPSRLTVCLSSHRWNFSGILANAIAKGHNNGGKSSHVGHKKKERVVVHLRFVYEWGESIRLCRDRSSLRRPDRYSKVKRILCEEAKHLERSWFLSCVIALFHCDTIHKIFLYFNMDQ</sequence>
<dbReference type="AlphaFoldDB" id="A0AAV4Y6H8"/>